<sequence length="77" mass="8128">MAIMTIICGGWSLLHFGAVIRAGGVGKNGSTVAVSVTIHRVPKISATLHFVSTQSTHFSFLRTTVLPLPSVICPKPL</sequence>
<organism evidence="2">
    <name type="scientific">Anopheles darlingi</name>
    <name type="common">Mosquito</name>
    <dbReference type="NCBI Taxonomy" id="43151"/>
    <lineage>
        <taxon>Eukaryota</taxon>
        <taxon>Metazoa</taxon>
        <taxon>Ecdysozoa</taxon>
        <taxon>Arthropoda</taxon>
        <taxon>Hexapoda</taxon>
        <taxon>Insecta</taxon>
        <taxon>Pterygota</taxon>
        <taxon>Neoptera</taxon>
        <taxon>Endopterygota</taxon>
        <taxon>Diptera</taxon>
        <taxon>Nematocera</taxon>
        <taxon>Culicoidea</taxon>
        <taxon>Culicidae</taxon>
        <taxon>Anophelinae</taxon>
        <taxon>Anopheles</taxon>
    </lineage>
</organism>
<keyword evidence="1" id="KW-0732">Signal</keyword>
<feature type="chain" id="PRO_5015005751" evidence="1">
    <location>
        <begin position="23"/>
        <end position="77"/>
    </location>
</feature>
<protein>
    <submittedName>
        <fullName evidence="2">Putative secreted protein</fullName>
    </submittedName>
</protein>
<name>A0A2M4DP65_ANODA</name>
<reference evidence="2" key="1">
    <citation type="submission" date="2018-01" db="EMBL/GenBank/DDBJ databases">
        <title>An insight into the sialome of Amazonian anophelines.</title>
        <authorList>
            <person name="Ribeiro J.M."/>
            <person name="Scarpassa V."/>
            <person name="Calvo E."/>
        </authorList>
    </citation>
    <scope>NUCLEOTIDE SEQUENCE</scope>
</reference>
<feature type="signal peptide" evidence="1">
    <location>
        <begin position="1"/>
        <end position="22"/>
    </location>
</feature>
<accession>A0A2M4DP65</accession>
<evidence type="ECO:0000313" key="2">
    <source>
        <dbReference type="EMBL" id="MBW79357.1"/>
    </source>
</evidence>
<proteinExistence type="predicted"/>
<evidence type="ECO:0000256" key="1">
    <source>
        <dbReference type="SAM" id="SignalP"/>
    </source>
</evidence>
<dbReference type="AlphaFoldDB" id="A0A2M4DP65"/>
<dbReference type="EMBL" id="GGFL01015179">
    <property type="protein sequence ID" value="MBW79357.1"/>
    <property type="molecule type" value="Transcribed_RNA"/>
</dbReference>